<reference evidence="1 2" key="1">
    <citation type="journal article" date="2018" name="PLoS Pathog.">
        <title>Evolution of structural diversity of trichothecenes, a family of toxins produced by plant pathogenic and entomopathogenic fungi.</title>
        <authorList>
            <person name="Proctor R.H."/>
            <person name="McCormick S.P."/>
            <person name="Kim H.S."/>
            <person name="Cardoza R.E."/>
            <person name="Stanley A.M."/>
            <person name="Lindo L."/>
            <person name="Kelly A."/>
            <person name="Brown D.W."/>
            <person name="Lee T."/>
            <person name="Vaughan M.M."/>
            <person name="Alexander N.J."/>
            <person name="Busman M."/>
            <person name="Gutierrez S."/>
        </authorList>
    </citation>
    <scope>NUCLEOTIDE SEQUENCE [LARGE SCALE GENOMIC DNA]</scope>
    <source>
        <strain evidence="1 2">NRRL 20695</strain>
    </source>
</reference>
<comment type="caution">
    <text evidence="1">The sequence shown here is derived from an EMBL/GenBank/DDBJ whole genome shotgun (WGS) entry which is preliminary data.</text>
</comment>
<evidence type="ECO:0000313" key="2">
    <source>
        <dbReference type="Proteomes" id="UP000266234"/>
    </source>
</evidence>
<keyword evidence="2" id="KW-1185">Reference proteome</keyword>
<organism evidence="1 2">
    <name type="scientific">Fusarium longipes</name>
    <dbReference type="NCBI Taxonomy" id="694270"/>
    <lineage>
        <taxon>Eukaryota</taxon>
        <taxon>Fungi</taxon>
        <taxon>Dikarya</taxon>
        <taxon>Ascomycota</taxon>
        <taxon>Pezizomycotina</taxon>
        <taxon>Sordariomycetes</taxon>
        <taxon>Hypocreomycetidae</taxon>
        <taxon>Hypocreales</taxon>
        <taxon>Nectriaceae</taxon>
        <taxon>Fusarium</taxon>
    </lineage>
</organism>
<dbReference type="EMBL" id="PXOG01000086">
    <property type="protein sequence ID" value="RGP77801.1"/>
    <property type="molecule type" value="Genomic_DNA"/>
</dbReference>
<gene>
    <name evidence="1" type="ORF">FLONG3_4095</name>
</gene>
<accession>A0A395SZ91</accession>
<dbReference type="AlphaFoldDB" id="A0A395SZ91"/>
<dbReference type="Proteomes" id="UP000266234">
    <property type="component" value="Unassembled WGS sequence"/>
</dbReference>
<name>A0A395SZ91_9HYPO</name>
<protein>
    <submittedName>
        <fullName evidence="1">Uncharacterized protein</fullName>
    </submittedName>
</protein>
<evidence type="ECO:0000313" key="1">
    <source>
        <dbReference type="EMBL" id="RGP77801.1"/>
    </source>
</evidence>
<proteinExistence type="predicted"/>
<sequence length="164" mass="18767">MSRPRPVLLWEYSSNGKKNIRHNLATTRYREHDASLARVNVSTEPEVSKSISKKSLKRTSETIVENNVKKFRLNRKVPEFPDAPTLFPWTVLPDSDEDTENYILGEEEPRYKHTIDDSTSSDITMDDTIDDQTLSMLEVPPDMIYYPYLVIGGSEENSGDEVLA</sequence>